<keyword evidence="6" id="KW-1185">Reference proteome</keyword>
<dbReference type="GO" id="GO:0007165">
    <property type="term" value="P:signal transduction"/>
    <property type="evidence" value="ECO:0007669"/>
    <property type="project" value="UniProtKB-KW"/>
</dbReference>
<dbReference type="Gene3D" id="1.10.287.950">
    <property type="entry name" value="Methyl-accepting chemotaxis protein"/>
    <property type="match status" value="1"/>
</dbReference>
<dbReference type="SUPFAM" id="SSF58104">
    <property type="entry name" value="Methyl-accepting chemotaxis protein (MCP) signaling domain"/>
    <property type="match status" value="1"/>
</dbReference>
<accession>A0A1C0YUS9</accession>
<dbReference type="Pfam" id="PF00015">
    <property type="entry name" value="MCPsignal"/>
    <property type="match status" value="1"/>
</dbReference>
<dbReference type="RefSeq" id="WP_066464411.1">
    <property type="nucleotide sequence ID" value="NZ_MATO01000034.1"/>
</dbReference>
<proteinExistence type="predicted"/>
<dbReference type="OrthoDB" id="9807021at2"/>
<feature type="coiled-coil region" evidence="3">
    <location>
        <begin position="202"/>
        <end position="240"/>
    </location>
</feature>
<protein>
    <submittedName>
        <fullName evidence="5">Chemotaxis protein</fullName>
    </submittedName>
</protein>
<evidence type="ECO:0000256" key="2">
    <source>
        <dbReference type="PROSITE-ProRule" id="PRU00284"/>
    </source>
</evidence>
<dbReference type="PANTHER" id="PTHR32089">
    <property type="entry name" value="METHYL-ACCEPTING CHEMOTAXIS PROTEIN MCPB"/>
    <property type="match status" value="1"/>
</dbReference>
<evidence type="ECO:0000259" key="4">
    <source>
        <dbReference type="PROSITE" id="PS50111"/>
    </source>
</evidence>
<dbReference type="GO" id="GO:0016020">
    <property type="term" value="C:membrane"/>
    <property type="evidence" value="ECO:0007669"/>
    <property type="project" value="InterPro"/>
</dbReference>
<sequence>MSILHALSEALPYIHKVLKGEAIVAVADKETETIVKYLAGKRVDSGYVDGQRVNPNDDNVYIAFRGQNADVVIPKTVYGVEIKAFSFPIYEGSKVVGALAIGLPIDNEMELKRYMENMKGIIHHFQSNVHTMASQSEQLAATSIEIDNQTQGALDDALQTNTITNFIKNISRQTNLLGLNASIEAARAGQYGAGFNIVAQEVRKLSSETDNATDDIEKALKNINTNLSNLKAHMEKINTASHEQATIVQGFSETIEELAKLTDEMEQFMYKVMN</sequence>
<dbReference type="EMBL" id="MATO01000034">
    <property type="protein sequence ID" value="OCS90899.1"/>
    <property type="molecule type" value="Genomic_DNA"/>
</dbReference>
<keyword evidence="3" id="KW-0175">Coiled coil</keyword>
<dbReference type="PROSITE" id="PS50111">
    <property type="entry name" value="CHEMOTAXIS_TRANSDUC_2"/>
    <property type="match status" value="1"/>
</dbReference>
<evidence type="ECO:0000313" key="5">
    <source>
        <dbReference type="EMBL" id="OCS90899.1"/>
    </source>
</evidence>
<feature type="domain" description="Methyl-accepting transducer" evidence="4">
    <location>
        <begin position="161"/>
        <end position="274"/>
    </location>
</feature>
<dbReference type="PANTHER" id="PTHR32089:SF112">
    <property type="entry name" value="LYSOZYME-LIKE PROTEIN-RELATED"/>
    <property type="match status" value="1"/>
</dbReference>
<name>A0A1C0YUS9_9BACL</name>
<organism evidence="5 6">
    <name type="scientific">Caryophanon latum</name>
    <dbReference type="NCBI Taxonomy" id="33977"/>
    <lineage>
        <taxon>Bacteria</taxon>
        <taxon>Bacillati</taxon>
        <taxon>Bacillota</taxon>
        <taxon>Bacilli</taxon>
        <taxon>Bacillales</taxon>
        <taxon>Caryophanaceae</taxon>
        <taxon>Caryophanon</taxon>
    </lineage>
</organism>
<evidence type="ECO:0000256" key="1">
    <source>
        <dbReference type="ARBA" id="ARBA00023224"/>
    </source>
</evidence>
<reference evidence="5 6" key="1">
    <citation type="submission" date="2016-07" db="EMBL/GenBank/DDBJ databases">
        <title>Caryophanon latum genome sequencing.</title>
        <authorList>
            <person name="Verma A."/>
            <person name="Pal Y."/>
            <person name="Krishnamurthi S."/>
        </authorList>
    </citation>
    <scope>NUCLEOTIDE SEQUENCE [LARGE SCALE GENOMIC DNA]</scope>
    <source>
        <strain evidence="5 6">DSM 14151</strain>
    </source>
</reference>
<gene>
    <name evidence="5" type="ORF">A6K76_02275</name>
</gene>
<keyword evidence="1 2" id="KW-0807">Transducer</keyword>
<evidence type="ECO:0000313" key="6">
    <source>
        <dbReference type="Proteomes" id="UP000093482"/>
    </source>
</evidence>
<dbReference type="InterPro" id="IPR004089">
    <property type="entry name" value="MCPsignal_dom"/>
</dbReference>
<evidence type="ECO:0000256" key="3">
    <source>
        <dbReference type="SAM" id="Coils"/>
    </source>
</evidence>
<dbReference type="SMART" id="SM00283">
    <property type="entry name" value="MA"/>
    <property type="match status" value="1"/>
</dbReference>
<comment type="caution">
    <text evidence="5">The sequence shown here is derived from an EMBL/GenBank/DDBJ whole genome shotgun (WGS) entry which is preliminary data.</text>
</comment>
<dbReference type="AlphaFoldDB" id="A0A1C0YUS9"/>
<dbReference type="Proteomes" id="UP000093482">
    <property type="component" value="Unassembled WGS sequence"/>
</dbReference>